<dbReference type="GO" id="GO:0015627">
    <property type="term" value="C:type II protein secretion system complex"/>
    <property type="evidence" value="ECO:0007669"/>
    <property type="project" value="TreeGrafter"/>
</dbReference>
<feature type="transmembrane region" description="Helical" evidence="2">
    <location>
        <begin position="12"/>
        <end position="35"/>
    </location>
</feature>
<evidence type="ECO:0000313" key="4">
    <source>
        <dbReference type="EMBL" id="KRL26955.1"/>
    </source>
</evidence>
<dbReference type="PANTHER" id="PTHR21180">
    <property type="entry name" value="ENDONUCLEASE/EXONUCLEASE/PHOSPHATASE FAMILY DOMAIN-CONTAINING PROTEIN 1"/>
    <property type="match status" value="1"/>
</dbReference>
<keyword evidence="2" id="KW-0812">Transmembrane</keyword>
<organism evidence="4 5">
    <name type="scientific">Limosilactobacillus frumenti DSM 13145</name>
    <dbReference type="NCBI Taxonomy" id="1423746"/>
    <lineage>
        <taxon>Bacteria</taxon>
        <taxon>Bacillati</taxon>
        <taxon>Bacillota</taxon>
        <taxon>Bacilli</taxon>
        <taxon>Lactobacillales</taxon>
        <taxon>Lactobacillaceae</taxon>
        <taxon>Limosilactobacillus</taxon>
    </lineage>
</organism>
<dbReference type="InterPro" id="IPR003583">
    <property type="entry name" value="Hlx-hairpin-Hlx_DNA-bd_motif"/>
</dbReference>
<gene>
    <name evidence="4" type="ORF">FD27_GL000701</name>
</gene>
<comment type="caution">
    <text evidence="4">The sequence shown here is derived from an EMBL/GenBank/DDBJ whole genome shotgun (WGS) entry which is preliminary data.</text>
</comment>
<evidence type="ECO:0000256" key="1">
    <source>
        <dbReference type="SAM" id="MobiDB-lite"/>
    </source>
</evidence>
<accession>A0A0R1PE17</accession>
<dbReference type="Pfam" id="PF12836">
    <property type="entry name" value="HHH_3"/>
    <property type="match status" value="1"/>
</dbReference>
<dbReference type="NCBIfam" id="TIGR00426">
    <property type="entry name" value="competence protein ComEA helix-hairpin-helix repeat region"/>
    <property type="match status" value="1"/>
</dbReference>
<evidence type="ECO:0000256" key="2">
    <source>
        <dbReference type="SAM" id="Phobius"/>
    </source>
</evidence>
<reference evidence="4 5" key="1">
    <citation type="journal article" date="2015" name="Genome Announc.">
        <title>Expanding the biotechnology potential of lactobacilli through comparative genomics of 213 strains and associated genera.</title>
        <authorList>
            <person name="Sun Z."/>
            <person name="Harris H.M."/>
            <person name="McCann A."/>
            <person name="Guo C."/>
            <person name="Argimon S."/>
            <person name="Zhang W."/>
            <person name="Yang X."/>
            <person name="Jeffery I.B."/>
            <person name="Cooney J.C."/>
            <person name="Kagawa T.F."/>
            <person name="Liu W."/>
            <person name="Song Y."/>
            <person name="Salvetti E."/>
            <person name="Wrobel A."/>
            <person name="Rasinkangas P."/>
            <person name="Parkhill J."/>
            <person name="Rea M.C."/>
            <person name="O'Sullivan O."/>
            <person name="Ritari J."/>
            <person name="Douillard F.P."/>
            <person name="Paul Ross R."/>
            <person name="Yang R."/>
            <person name="Briner A.E."/>
            <person name="Felis G.E."/>
            <person name="de Vos W.M."/>
            <person name="Barrangou R."/>
            <person name="Klaenhammer T.R."/>
            <person name="Caufield P.W."/>
            <person name="Cui Y."/>
            <person name="Zhang H."/>
            <person name="O'Toole P.W."/>
        </authorList>
    </citation>
    <scope>NUCLEOTIDE SEQUENCE [LARGE SCALE GENOMIC DNA]</scope>
    <source>
        <strain evidence="4 5">DSM 13145</strain>
    </source>
</reference>
<evidence type="ECO:0000259" key="3">
    <source>
        <dbReference type="SMART" id="SM00278"/>
    </source>
</evidence>
<dbReference type="Proteomes" id="UP000051445">
    <property type="component" value="Unassembled WGS sequence"/>
</dbReference>
<evidence type="ECO:0000313" key="5">
    <source>
        <dbReference type="Proteomes" id="UP000051445"/>
    </source>
</evidence>
<dbReference type="GO" id="GO:0015628">
    <property type="term" value="P:protein secretion by the type II secretion system"/>
    <property type="evidence" value="ECO:0007669"/>
    <property type="project" value="TreeGrafter"/>
</dbReference>
<feature type="domain" description="Helix-hairpin-helix DNA-binding motif class 1" evidence="3">
    <location>
        <begin position="158"/>
        <end position="177"/>
    </location>
</feature>
<dbReference type="EMBL" id="AZER01000016">
    <property type="protein sequence ID" value="KRL26955.1"/>
    <property type="molecule type" value="Genomic_DNA"/>
</dbReference>
<dbReference type="GO" id="GO:0003677">
    <property type="term" value="F:DNA binding"/>
    <property type="evidence" value="ECO:0007669"/>
    <property type="project" value="InterPro"/>
</dbReference>
<keyword evidence="2" id="KW-0472">Membrane</keyword>
<dbReference type="GO" id="GO:0006281">
    <property type="term" value="P:DNA repair"/>
    <property type="evidence" value="ECO:0007669"/>
    <property type="project" value="InterPro"/>
</dbReference>
<sequence length="210" mass="23022">MKGGIMEKLSELWLAYRHWILISGGALLVIIMFFFTSMSHNNVTPTKMSDVNSSSVSNSPDTQSTKRFIYVDVKGAVIHPGVIRLSRDARIEEALKIVKPTSDADLKQVNLAKQLTDQQVLYIPKIGEQANTSDLGTPGSANSSETGSKININTAGKNQLCEITGIGDKKADLIIQYRQEHGQFKSVDDLKDISGFGDKTVEKIKPQLSV</sequence>
<protein>
    <submittedName>
        <fullName evidence="4">PTS family cellobiose porter, IIA component</fullName>
    </submittedName>
</protein>
<dbReference type="SUPFAM" id="SSF47781">
    <property type="entry name" value="RuvA domain 2-like"/>
    <property type="match status" value="1"/>
</dbReference>
<name>A0A0R1PE17_9LACO</name>
<dbReference type="InterPro" id="IPR004509">
    <property type="entry name" value="Competence_ComEA_HhH"/>
</dbReference>
<dbReference type="Gene3D" id="1.10.150.280">
    <property type="entry name" value="AF1531-like domain"/>
    <property type="match status" value="1"/>
</dbReference>
<keyword evidence="5" id="KW-1185">Reference proteome</keyword>
<dbReference type="SMART" id="SM00278">
    <property type="entry name" value="HhH1"/>
    <property type="match status" value="2"/>
</dbReference>
<dbReference type="STRING" id="1423746.FD27_GL000701"/>
<keyword evidence="2" id="KW-1133">Transmembrane helix</keyword>
<feature type="region of interest" description="Disordered" evidence="1">
    <location>
        <begin position="132"/>
        <end position="151"/>
    </location>
</feature>
<dbReference type="AlphaFoldDB" id="A0A0R1PE17"/>
<feature type="domain" description="Helix-hairpin-helix DNA-binding motif class 1" evidence="3">
    <location>
        <begin position="188"/>
        <end position="207"/>
    </location>
</feature>
<proteinExistence type="predicted"/>
<dbReference type="InterPro" id="IPR051675">
    <property type="entry name" value="Endo/Exo/Phosphatase_dom_1"/>
</dbReference>
<dbReference type="InterPro" id="IPR010994">
    <property type="entry name" value="RuvA_2-like"/>
</dbReference>
<dbReference type="PATRIC" id="fig|1423746.3.peg.709"/>
<dbReference type="PANTHER" id="PTHR21180:SF32">
    <property type="entry name" value="ENDONUCLEASE_EXONUCLEASE_PHOSPHATASE FAMILY DOMAIN-CONTAINING PROTEIN 1"/>
    <property type="match status" value="1"/>
</dbReference>